<evidence type="ECO:0000313" key="2">
    <source>
        <dbReference type="Proteomes" id="UP000239757"/>
    </source>
</evidence>
<dbReference type="AlphaFoldDB" id="A0A2P5WWX3"/>
<proteinExistence type="predicted"/>
<name>A0A2P5WWX3_GOSBA</name>
<evidence type="ECO:0000313" key="1">
    <source>
        <dbReference type="EMBL" id="PPR95598.1"/>
    </source>
</evidence>
<sequence>MQKTGLKSAYEPCSCNNKEPIYEERRLRVEELDEWQTHKPKPHLDELNIPPNWFKVGDRVLLDATDPHIATSESNGEIPLTVLNIFPYGTVELTSV</sequence>
<protein>
    <submittedName>
        <fullName evidence="1">Uncharacterized protein</fullName>
    </submittedName>
</protein>
<reference evidence="1 2" key="1">
    <citation type="submission" date="2015-01" db="EMBL/GenBank/DDBJ databases">
        <title>Genome of allotetraploid Gossypium barbadense reveals genomic plasticity and fiber elongation in cotton evolution.</title>
        <authorList>
            <person name="Chen X."/>
            <person name="Liu X."/>
            <person name="Zhao B."/>
            <person name="Zheng H."/>
            <person name="Hu Y."/>
            <person name="Lu G."/>
            <person name="Yang C."/>
            <person name="Chen J."/>
            <person name="Shan C."/>
            <person name="Zhang L."/>
            <person name="Zhou Y."/>
            <person name="Wang L."/>
            <person name="Guo W."/>
            <person name="Bai Y."/>
            <person name="Ruan J."/>
            <person name="Shangguan X."/>
            <person name="Mao Y."/>
            <person name="Jiang J."/>
            <person name="Zhu Y."/>
            <person name="Lei J."/>
            <person name="Kang H."/>
            <person name="Chen S."/>
            <person name="He X."/>
            <person name="Wang R."/>
            <person name="Wang Y."/>
            <person name="Chen J."/>
            <person name="Wang L."/>
            <person name="Yu S."/>
            <person name="Wang B."/>
            <person name="Wei J."/>
            <person name="Song S."/>
            <person name="Lu X."/>
            <person name="Gao Z."/>
            <person name="Gu W."/>
            <person name="Deng X."/>
            <person name="Ma D."/>
            <person name="Wang S."/>
            <person name="Liang W."/>
            <person name="Fang L."/>
            <person name="Cai C."/>
            <person name="Zhu X."/>
            <person name="Zhou B."/>
            <person name="Zhang Y."/>
            <person name="Chen Z."/>
            <person name="Xu S."/>
            <person name="Zhu R."/>
            <person name="Wang S."/>
            <person name="Zhang T."/>
            <person name="Zhao G."/>
        </authorList>
    </citation>
    <scope>NUCLEOTIDE SEQUENCE [LARGE SCALE GENOMIC DNA]</scope>
    <source>
        <strain evidence="2">cv. Xinhai21</strain>
        <tissue evidence="1">Leaf</tissue>
    </source>
</reference>
<dbReference type="Proteomes" id="UP000239757">
    <property type="component" value="Unassembled WGS sequence"/>
</dbReference>
<gene>
    <name evidence="1" type="ORF">GOBAR_AA25069</name>
</gene>
<accession>A0A2P5WWX3</accession>
<organism evidence="1 2">
    <name type="scientific">Gossypium barbadense</name>
    <name type="common">Sea Island cotton</name>
    <name type="synonym">Hibiscus barbadensis</name>
    <dbReference type="NCBI Taxonomy" id="3634"/>
    <lineage>
        <taxon>Eukaryota</taxon>
        <taxon>Viridiplantae</taxon>
        <taxon>Streptophyta</taxon>
        <taxon>Embryophyta</taxon>
        <taxon>Tracheophyta</taxon>
        <taxon>Spermatophyta</taxon>
        <taxon>Magnoliopsida</taxon>
        <taxon>eudicotyledons</taxon>
        <taxon>Gunneridae</taxon>
        <taxon>Pentapetalae</taxon>
        <taxon>rosids</taxon>
        <taxon>malvids</taxon>
        <taxon>Malvales</taxon>
        <taxon>Malvaceae</taxon>
        <taxon>Malvoideae</taxon>
        <taxon>Gossypium</taxon>
    </lineage>
</organism>
<dbReference type="EMBL" id="KZ666236">
    <property type="protein sequence ID" value="PPR95598.1"/>
    <property type="molecule type" value="Genomic_DNA"/>
</dbReference>